<accession>A0A1G8DLZ3</accession>
<reference evidence="1 2" key="1">
    <citation type="submission" date="2016-10" db="EMBL/GenBank/DDBJ databases">
        <authorList>
            <person name="de Groot N.N."/>
        </authorList>
    </citation>
    <scope>NUCLEOTIDE SEQUENCE [LARGE SCALE GENOMIC DNA]</scope>
    <source>
        <strain evidence="1 2">CGMCC 4.3143</strain>
    </source>
</reference>
<proteinExistence type="predicted"/>
<evidence type="ECO:0000313" key="2">
    <source>
        <dbReference type="Proteomes" id="UP000198967"/>
    </source>
</evidence>
<dbReference type="AlphaFoldDB" id="A0A1G8DLZ3"/>
<dbReference type="RefSeq" id="WP_093089703.1">
    <property type="nucleotide sequence ID" value="NZ_FNBE01000027.1"/>
</dbReference>
<gene>
    <name evidence="1" type="ORF">SAMN05216377_12716</name>
</gene>
<organism evidence="1 2">
    <name type="scientific">Pseudonocardia oroxyli</name>
    <dbReference type="NCBI Taxonomy" id="366584"/>
    <lineage>
        <taxon>Bacteria</taxon>
        <taxon>Bacillati</taxon>
        <taxon>Actinomycetota</taxon>
        <taxon>Actinomycetes</taxon>
        <taxon>Pseudonocardiales</taxon>
        <taxon>Pseudonocardiaceae</taxon>
        <taxon>Pseudonocardia</taxon>
    </lineage>
</organism>
<sequence>MCFIRHDGPAGILHAVHGLDAVRTWTGVEGVTATPPGGPVGTTTALGAEIAKVRLAAPDDTRLAALIARVRAAVHVEVVEREASAA</sequence>
<dbReference type="EMBL" id="FNBE01000027">
    <property type="protein sequence ID" value="SDH58601.1"/>
    <property type="molecule type" value="Genomic_DNA"/>
</dbReference>
<evidence type="ECO:0000313" key="1">
    <source>
        <dbReference type="EMBL" id="SDH58601.1"/>
    </source>
</evidence>
<dbReference type="Proteomes" id="UP000198967">
    <property type="component" value="Unassembled WGS sequence"/>
</dbReference>
<name>A0A1G8DLZ3_PSEOR</name>
<protein>
    <submittedName>
        <fullName evidence="1">Uncharacterized protein</fullName>
    </submittedName>
</protein>
<keyword evidence="2" id="KW-1185">Reference proteome</keyword>